<sequence>MWVPLRLLANRFGTCVSLRNTSLTSIRPKVILPQRCLLHWSAVGGTVEVLAPQYRHLSPAVGALLAHSEYLSVLIEGGDPQSPTVLLAKSLFHRPNSTGPWRATRNLSLPTASLTPKTVAQLVALLNAVPDSARDATLTHCLKAWHTQSGNTRSSVQRAWELLQAAHEEELIFTERATSSGVAGGASLATPLLLAFLWLKADSRECLLQYLLALRKAVPDLIPDDRAHPLITSTPAIGSLKQHHPSQRSPEQQQWLRAHLRHDALQPLDRLSWDAVRTAAHYEAFVASALQSHQGGHGLPEKVIQSRYAPRWAGAAAEARGDCVEAALRDVVNMLLFEPERQCFDLSVLPTHLAVSPRLAQFYCRHGSAPHRTNSEGQGQDWMELCADLPRLKYRQPERYELRSSALNALEFLCQMFGADVATFAELGDALSSRTRLVRMEEVQLGSPHRTKVALRVRFHQAAAHAEIGEVHQVVHFKRRHTFSERRVVHQGDAVQEEAEKCLVDFWRQWLRLTPAMLRAHSCLGMKANPAAPVVLGLLPCLVPAPASTLFKKVLAPDASFGDSAKAHVPSSSLEQWLVLGLARGGQRGALDAALHAVAMSARASDREEGSQLAELALRLAERLPSYDPHIQSQLAKAVVQHHS</sequence>
<dbReference type="AlphaFoldDB" id="A0AAE0F7P2"/>
<evidence type="ECO:0000313" key="1">
    <source>
        <dbReference type="EMBL" id="KAK3253615.1"/>
    </source>
</evidence>
<reference evidence="1 2" key="1">
    <citation type="journal article" date="2015" name="Genome Biol. Evol.">
        <title>Comparative Genomics of a Bacterivorous Green Alga Reveals Evolutionary Causalities and Consequences of Phago-Mixotrophic Mode of Nutrition.</title>
        <authorList>
            <person name="Burns J.A."/>
            <person name="Paasch A."/>
            <person name="Narechania A."/>
            <person name="Kim E."/>
        </authorList>
    </citation>
    <scope>NUCLEOTIDE SEQUENCE [LARGE SCALE GENOMIC DNA]</scope>
    <source>
        <strain evidence="1 2">PLY_AMNH</strain>
    </source>
</reference>
<dbReference type="EMBL" id="LGRX02024732">
    <property type="protein sequence ID" value="KAK3253615.1"/>
    <property type="molecule type" value="Genomic_DNA"/>
</dbReference>
<comment type="caution">
    <text evidence="1">The sequence shown here is derived from an EMBL/GenBank/DDBJ whole genome shotgun (WGS) entry which is preliminary data.</text>
</comment>
<name>A0AAE0F7P2_9CHLO</name>
<accession>A0AAE0F7P2</accession>
<organism evidence="1 2">
    <name type="scientific">Cymbomonas tetramitiformis</name>
    <dbReference type="NCBI Taxonomy" id="36881"/>
    <lineage>
        <taxon>Eukaryota</taxon>
        <taxon>Viridiplantae</taxon>
        <taxon>Chlorophyta</taxon>
        <taxon>Pyramimonadophyceae</taxon>
        <taxon>Pyramimonadales</taxon>
        <taxon>Pyramimonadaceae</taxon>
        <taxon>Cymbomonas</taxon>
    </lineage>
</organism>
<gene>
    <name evidence="1" type="ORF">CYMTET_37139</name>
</gene>
<feature type="non-terminal residue" evidence="1">
    <location>
        <position position="644"/>
    </location>
</feature>
<keyword evidence="2" id="KW-1185">Reference proteome</keyword>
<dbReference type="Proteomes" id="UP001190700">
    <property type="component" value="Unassembled WGS sequence"/>
</dbReference>
<protein>
    <submittedName>
        <fullName evidence="1">Uncharacterized protein</fullName>
    </submittedName>
</protein>
<proteinExistence type="predicted"/>
<evidence type="ECO:0000313" key="2">
    <source>
        <dbReference type="Proteomes" id="UP001190700"/>
    </source>
</evidence>